<protein>
    <recommendedName>
        <fullName evidence="4">Major facilitator superfamily (MFS) profile domain-containing protein</fullName>
    </recommendedName>
</protein>
<keyword evidence="3" id="KW-0812">Transmembrane</keyword>
<dbReference type="eggNOG" id="KOG2504">
    <property type="taxonomic scope" value="Eukaryota"/>
</dbReference>
<dbReference type="InterPro" id="IPR020846">
    <property type="entry name" value="MFS_dom"/>
</dbReference>
<comment type="similarity">
    <text evidence="2">Belongs to the major facilitator superfamily. Monocarboxylate porter (TC 2.A.1.13) family.</text>
</comment>
<sequence length="439" mass="47081">MDTTQLDGFVESKKVIPNTPSETTIVFLSNQAQTPESPDGGYGWLIVAASFVINIFIVGLPASYGVFEVAFTTQEDFKGTSSLAIAFIGSLATVGMPLFAIMSGRLSDIYGPRVISCIGAVIVCLSLIIASFSVAIWHLYITQGFLFGLGTSLSYIPILGVLPDWFQKRRGLAMGIAVSGGGIGGLAIAPILQKVISTMGWRWALRIIGIASGAGLFTSGLFLKMRVPSKRSTNIDFSYFKDSKFVRLFLMALVISLGWFVPLFYIPGFAVQYGMSKNIAALLVGLTNGASGIGRVTLGYLADTTGPVNVLIFCNVVATLLIFLLWPFATTLPLLLVFVILFGFVLGGFASLVPTVVSFLFGSKGNLATVTGMIFTGYISNLFGSPIAGVIIDHFTTYTNGIKNINFTPAIMYTGACFFVATSLLISIRYSMRKRTVLE</sequence>
<dbReference type="EMBL" id="DS022300">
    <property type="protein sequence ID" value="OAJ36699.1"/>
    <property type="molecule type" value="Genomic_DNA"/>
</dbReference>
<feature type="transmembrane region" description="Helical" evidence="3">
    <location>
        <begin position="203"/>
        <end position="224"/>
    </location>
</feature>
<dbReference type="Proteomes" id="UP000077115">
    <property type="component" value="Unassembled WGS sequence"/>
</dbReference>
<dbReference type="PROSITE" id="PS50850">
    <property type="entry name" value="MFS"/>
    <property type="match status" value="1"/>
</dbReference>
<dbReference type="AlphaFoldDB" id="A0A177W9E7"/>
<dbReference type="InterPro" id="IPR050327">
    <property type="entry name" value="Proton-linked_MCT"/>
</dbReference>
<keyword evidence="3" id="KW-1133">Transmembrane helix</keyword>
<accession>A0A177W9E7</accession>
<evidence type="ECO:0000313" key="6">
    <source>
        <dbReference type="Proteomes" id="UP000077115"/>
    </source>
</evidence>
<feature type="transmembrane region" description="Helical" evidence="3">
    <location>
        <begin position="310"/>
        <end position="329"/>
    </location>
</feature>
<keyword evidence="3" id="KW-0472">Membrane</keyword>
<dbReference type="GO" id="GO:0016020">
    <property type="term" value="C:membrane"/>
    <property type="evidence" value="ECO:0007669"/>
    <property type="project" value="UniProtKB-SubCell"/>
</dbReference>
<evidence type="ECO:0000256" key="3">
    <source>
        <dbReference type="SAM" id="Phobius"/>
    </source>
</evidence>
<feature type="transmembrane region" description="Helical" evidence="3">
    <location>
        <begin position="245"/>
        <end position="267"/>
    </location>
</feature>
<feature type="transmembrane region" description="Helical" evidence="3">
    <location>
        <begin position="335"/>
        <end position="361"/>
    </location>
</feature>
<feature type="transmembrane region" description="Helical" evidence="3">
    <location>
        <begin position="412"/>
        <end position="432"/>
    </location>
</feature>
<evidence type="ECO:0000259" key="4">
    <source>
        <dbReference type="PROSITE" id="PS50850"/>
    </source>
</evidence>
<dbReference type="VEuPathDB" id="FungiDB:BDEG_20846"/>
<feature type="transmembrane region" description="Helical" evidence="3">
    <location>
        <begin position="145"/>
        <end position="165"/>
    </location>
</feature>
<dbReference type="GO" id="GO:0022857">
    <property type="term" value="F:transmembrane transporter activity"/>
    <property type="evidence" value="ECO:0007669"/>
    <property type="project" value="InterPro"/>
</dbReference>
<dbReference type="Pfam" id="PF07690">
    <property type="entry name" value="MFS_1"/>
    <property type="match status" value="1"/>
</dbReference>
<feature type="transmembrane region" description="Helical" evidence="3">
    <location>
        <begin position="172"/>
        <end position="191"/>
    </location>
</feature>
<comment type="subcellular location">
    <subcellularLocation>
        <location evidence="1">Membrane</location>
        <topology evidence="1">Multi-pass membrane protein</topology>
    </subcellularLocation>
</comment>
<dbReference type="PANTHER" id="PTHR11360:SF284">
    <property type="entry name" value="EG:103B4.3 PROTEIN-RELATED"/>
    <property type="match status" value="1"/>
</dbReference>
<proteinExistence type="inferred from homology"/>
<evidence type="ECO:0000256" key="1">
    <source>
        <dbReference type="ARBA" id="ARBA00004141"/>
    </source>
</evidence>
<feature type="transmembrane region" description="Helical" evidence="3">
    <location>
        <begin position="42"/>
        <end position="62"/>
    </location>
</feature>
<gene>
    <name evidence="5" type="ORF">BDEG_20846</name>
</gene>
<organism evidence="5 6">
    <name type="scientific">Batrachochytrium dendrobatidis (strain JEL423)</name>
    <dbReference type="NCBI Taxonomy" id="403673"/>
    <lineage>
        <taxon>Eukaryota</taxon>
        <taxon>Fungi</taxon>
        <taxon>Fungi incertae sedis</taxon>
        <taxon>Chytridiomycota</taxon>
        <taxon>Chytridiomycota incertae sedis</taxon>
        <taxon>Chytridiomycetes</taxon>
        <taxon>Rhizophydiales</taxon>
        <taxon>Rhizophydiales incertae sedis</taxon>
        <taxon>Batrachochytrium</taxon>
    </lineage>
</organism>
<dbReference type="InterPro" id="IPR011701">
    <property type="entry name" value="MFS"/>
</dbReference>
<feature type="transmembrane region" description="Helical" evidence="3">
    <location>
        <begin position="82"/>
        <end position="102"/>
    </location>
</feature>
<dbReference type="OrthoDB" id="2213137at2759"/>
<dbReference type="InterPro" id="IPR036259">
    <property type="entry name" value="MFS_trans_sf"/>
</dbReference>
<dbReference type="PANTHER" id="PTHR11360">
    <property type="entry name" value="MONOCARBOXYLATE TRANSPORTER"/>
    <property type="match status" value="1"/>
</dbReference>
<dbReference type="Gene3D" id="1.20.1250.20">
    <property type="entry name" value="MFS general substrate transporter like domains"/>
    <property type="match status" value="2"/>
</dbReference>
<name>A0A177W9E7_BATDL</name>
<reference evidence="5 6" key="2">
    <citation type="submission" date="2016-05" db="EMBL/GenBank/DDBJ databases">
        <title>Lineage-specific infection strategies underlie the spectrum of fungal disease in amphibians.</title>
        <authorList>
            <person name="Cuomo C.A."/>
            <person name="Farrer R.A."/>
            <person name="James T."/>
            <person name="Longcore J."/>
            <person name="Birren B."/>
        </authorList>
    </citation>
    <scope>NUCLEOTIDE SEQUENCE [LARGE SCALE GENOMIC DNA]</scope>
    <source>
        <strain evidence="5 6">JEL423</strain>
    </source>
</reference>
<reference evidence="5 6" key="1">
    <citation type="submission" date="2006-10" db="EMBL/GenBank/DDBJ databases">
        <title>The Genome Sequence of Batrachochytrium dendrobatidis JEL423.</title>
        <authorList>
            <consortium name="The Broad Institute Genome Sequencing Platform"/>
            <person name="Birren B."/>
            <person name="Lander E."/>
            <person name="Galagan J."/>
            <person name="Cuomo C."/>
            <person name="Devon K."/>
            <person name="Jaffe D."/>
            <person name="Butler J."/>
            <person name="Alvarez P."/>
            <person name="Gnerre S."/>
            <person name="Grabherr M."/>
            <person name="Kleber M."/>
            <person name="Mauceli E."/>
            <person name="Brockman W."/>
            <person name="Young S."/>
            <person name="LaButti K."/>
            <person name="Sykes S."/>
            <person name="DeCaprio D."/>
            <person name="Crawford M."/>
            <person name="Koehrsen M."/>
            <person name="Engels R."/>
            <person name="Montgomery P."/>
            <person name="Pearson M."/>
            <person name="Howarth C."/>
            <person name="Larson L."/>
            <person name="White J."/>
            <person name="O'Leary S."/>
            <person name="Kodira C."/>
            <person name="Zeng Q."/>
            <person name="Yandava C."/>
            <person name="Alvarado L."/>
            <person name="Longcore J."/>
            <person name="James T."/>
        </authorList>
    </citation>
    <scope>NUCLEOTIDE SEQUENCE [LARGE SCALE GENOMIC DNA]</scope>
    <source>
        <strain evidence="5 6">JEL423</strain>
    </source>
</reference>
<evidence type="ECO:0000313" key="5">
    <source>
        <dbReference type="EMBL" id="OAJ36699.1"/>
    </source>
</evidence>
<feature type="transmembrane region" description="Helical" evidence="3">
    <location>
        <begin position="114"/>
        <end position="139"/>
    </location>
</feature>
<dbReference type="STRING" id="403673.A0A177W9E7"/>
<feature type="transmembrane region" description="Helical" evidence="3">
    <location>
        <begin position="373"/>
        <end position="392"/>
    </location>
</feature>
<feature type="domain" description="Major facilitator superfamily (MFS) profile" evidence="4">
    <location>
        <begin position="47"/>
        <end position="433"/>
    </location>
</feature>
<feature type="transmembrane region" description="Helical" evidence="3">
    <location>
        <begin position="279"/>
        <end position="298"/>
    </location>
</feature>
<evidence type="ECO:0000256" key="2">
    <source>
        <dbReference type="ARBA" id="ARBA00006727"/>
    </source>
</evidence>
<dbReference type="SUPFAM" id="SSF103473">
    <property type="entry name" value="MFS general substrate transporter"/>
    <property type="match status" value="1"/>
</dbReference>